<feature type="domain" description="C4-type zinc ribbon" evidence="2">
    <location>
        <begin position="214"/>
        <end position="247"/>
    </location>
</feature>
<feature type="coiled-coil region" evidence="1">
    <location>
        <begin position="54"/>
        <end position="168"/>
    </location>
</feature>
<protein>
    <recommendedName>
        <fullName evidence="6">C4-type zinc ribbon domain-containing protein</fullName>
    </recommendedName>
</protein>
<dbReference type="AlphaFoldDB" id="A0A839S3S1"/>
<evidence type="ECO:0000259" key="3">
    <source>
        <dbReference type="Pfam" id="PF24481"/>
    </source>
</evidence>
<gene>
    <name evidence="4" type="ORF">FHS23_003782</name>
</gene>
<dbReference type="InterPro" id="IPR003743">
    <property type="entry name" value="Zf-RING_7"/>
</dbReference>
<dbReference type="EMBL" id="JACHWU010000005">
    <property type="protein sequence ID" value="MBB3052741.1"/>
    <property type="molecule type" value="Genomic_DNA"/>
</dbReference>
<name>A0A839S3S1_9PSEU</name>
<organism evidence="4 5">
    <name type="scientific">Prauserella isguenensis</name>
    <dbReference type="NCBI Taxonomy" id="1470180"/>
    <lineage>
        <taxon>Bacteria</taxon>
        <taxon>Bacillati</taxon>
        <taxon>Actinomycetota</taxon>
        <taxon>Actinomycetes</taxon>
        <taxon>Pseudonocardiales</taxon>
        <taxon>Pseudonocardiaceae</taxon>
        <taxon>Prauserella</taxon>
    </lineage>
</organism>
<evidence type="ECO:0000313" key="4">
    <source>
        <dbReference type="EMBL" id="MBB3052741.1"/>
    </source>
</evidence>
<dbReference type="InterPro" id="IPR056003">
    <property type="entry name" value="CT398_CC_hairpin"/>
</dbReference>
<comment type="caution">
    <text evidence="4">The sequence shown here is derived from an EMBL/GenBank/DDBJ whole genome shotgun (WGS) entry which is preliminary data.</text>
</comment>
<dbReference type="Pfam" id="PF02591">
    <property type="entry name" value="Zn_ribbon_9"/>
    <property type="match status" value="1"/>
</dbReference>
<dbReference type="PANTHER" id="PTHR39082">
    <property type="entry name" value="PHOSPHOLIPASE C-BETA-2-RELATED"/>
    <property type="match status" value="1"/>
</dbReference>
<proteinExistence type="predicted"/>
<evidence type="ECO:0000256" key="1">
    <source>
        <dbReference type="SAM" id="Coils"/>
    </source>
</evidence>
<sequence>MERPSEREYEVKADPSLQRELLDLAEVDAELSRVAHRRRNLPELAEIEGIEKTLQDKRDALVTAQTSASDLEREVTRQEREVESVRARADRDRKLMESGSAAAKQLTELEHELETLARRQQVLEDDQLELMERREAADIEVQRAAAEVDKAQQDLEDAVTRRDEVLADLDATQARRDADRAALAPKFPEALLKAYDRVREQRGIGAGLLRSRQCGACKLELDRSQLSEIKNAADDDVITCENCGAILVRTGESGL</sequence>
<keyword evidence="5" id="KW-1185">Reference proteome</keyword>
<dbReference type="Gene3D" id="1.10.287.1490">
    <property type="match status" value="1"/>
</dbReference>
<keyword evidence="1" id="KW-0175">Coiled coil</keyword>
<dbReference type="Proteomes" id="UP000550714">
    <property type="component" value="Unassembled WGS sequence"/>
</dbReference>
<evidence type="ECO:0008006" key="6">
    <source>
        <dbReference type="Google" id="ProtNLM"/>
    </source>
</evidence>
<feature type="domain" description="CT398-like coiled coil hairpin" evidence="3">
    <location>
        <begin position="24"/>
        <end position="203"/>
    </location>
</feature>
<reference evidence="4 5" key="1">
    <citation type="submission" date="2020-08" db="EMBL/GenBank/DDBJ databases">
        <title>Genomic Encyclopedia of Type Strains, Phase III (KMG-III): the genomes of soil and plant-associated and newly described type strains.</title>
        <authorList>
            <person name="Whitman W."/>
        </authorList>
    </citation>
    <scope>NUCLEOTIDE SEQUENCE [LARGE SCALE GENOMIC DNA]</scope>
    <source>
        <strain evidence="4 5">CECT 8577</strain>
    </source>
</reference>
<evidence type="ECO:0000259" key="2">
    <source>
        <dbReference type="Pfam" id="PF02591"/>
    </source>
</evidence>
<dbReference type="InterPro" id="IPR052376">
    <property type="entry name" value="Oxidative_Scav/Glycosyltrans"/>
</dbReference>
<dbReference type="PANTHER" id="PTHR39082:SF1">
    <property type="entry name" value="SCAVENGER RECEPTOR CLASS A MEMBER 3"/>
    <property type="match status" value="1"/>
</dbReference>
<evidence type="ECO:0000313" key="5">
    <source>
        <dbReference type="Proteomes" id="UP000550714"/>
    </source>
</evidence>
<accession>A0A839S3S1</accession>
<dbReference type="Pfam" id="PF24481">
    <property type="entry name" value="CT398_CC"/>
    <property type="match status" value="1"/>
</dbReference>